<dbReference type="InterPro" id="IPR013656">
    <property type="entry name" value="PAS_4"/>
</dbReference>
<dbReference type="InterPro" id="IPR000700">
    <property type="entry name" value="PAS-assoc_C"/>
</dbReference>
<accession>A0ABQ4UGC8</accession>
<dbReference type="SUPFAM" id="SSF47384">
    <property type="entry name" value="Homodimeric domain of signal transducing histidine kinase"/>
    <property type="match status" value="1"/>
</dbReference>
<dbReference type="EC" id="2.7.13.3" evidence="2"/>
<feature type="domain" description="PAC" evidence="9">
    <location>
        <begin position="240"/>
        <end position="296"/>
    </location>
</feature>
<feature type="domain" description="Response regulatory" evidence="7">
    <location>
        <begin position="683"/>
        <end position="796"/>
    </location>
</feature>
<dbReference type="PANTHER" id="PTHR43065">
    <property type="entry name" value="SENSOR HISTIDINE KINASE"/>
    <property type="match status" value="1"/>
</dbReference>
<evidence type="ECO:0000256" key="3">
    <source>
        <dbReference type="ARBA" id="ARBA00022553"/>
    </source>
</evidence>
<evidence type="ECO:0000256" key="2">
    <source>
        <dbReference type="ARBA" id="ARBA00012438"/>
    </source>
</evidence>
<dbReference type="GO" id="GO:0016301">
    <property type="term" value="F:kinase activity"/>
    <property type="evidence" value="ECO:0007669"/>
    <property type="project" value="UniProtKB-KW"/>
</dbReference>
<protein>
    <recommendedName>
        <fullName evidence="2">histidine kinase</fullName>
        <ecNumber evidence="2">2.7.13.3</ecNumber>
    </recommendedName>
</protein>
<feature type="domain" description="Histidine kinase" evidence="6">
    <location>
        <begin position="440"/>
        <end position="661"/>
    </location>
</feature>
<dbReference type="Gene3D" id="3.30.565.10">
    <property type="entry name" value="Histidine kinase-like ATPase, C-terminal domain"/>
    <property type="match status" value="1"/>
</dbReference>
<feature type="domain" description="PAS" evidence="8">
    <location>
        <begin position="324"/>
        <end position="380"/>
    </location>
</feature>
<evidence type="ECO:0000256" key="1">
    <source>
        <dbReference type="ARBA" id="ARBA00000085"/>
    </source>
</evidence>
<feature type="modified residue" description="4-aspartylphosphate" evidence="4">
    <location>
        <position position="734"/>
    </location>
</feature>
<dbReference type="SUPFAM" id="SSF55785">
    <property type="entry name" value="PYP-like sensor domain (PAS domain)"/>
    <property type="match status" value="3"/>
</dbReference>
<dbReference type="Pfam" id="PF00072">
    <property type="entry name" value="Response_reg"/>
    <property type="match status" value="1"/>
</dbReference>
<evidence type="ECO:0000256" key="4">
    <source>
        <dbReference type="PROSITE-ProRule" id="PRU00169"/>
    </source>
</evidence>
<keyword evidence="10" id="KW-0418">Kinase</keyword>
<keyword evidence="10" id="KW-0808">Transferase</keyword>
<dbReference type="SMART" id="SM00448">
    <property type="entry name" value="REC"/>
    <property type="match status" value="1"/>
</dbReference>
<dbReference type="SMART" id="SM00388">
    <property type="entry name" value="HisKA"/>
    <property type="match status" value="1"/>
</dbReference>
<evidence type="ECO:0000313" key="10">
    <source>
        <dbReference type="EMBL" id="GJE66184.1"/>
    </source>
</evidence>
<evidence type="ECO:0000259" key="6">
    <source>
        <dbReference type="PROSITE" id="PS50109"/>
    </source>
</evidence>
<dbReference type="InterPro" id="IPR011006">
    <property type="entry name" value="CheY-like_superfamily"/>
</dbReference>
<dbReference type="PRINTS" id="PR00344">
    <property type="entry name" value="BCTRLSENSOR"/>
</dbReference>
<evidence type="ECO:0000259" key="7">
    <source>
        <dbReference type="PROSITE" id="PS50110"/>
    </source>
</evidence>
<organism evidence="10 11">
    <name type="scientific">Methylorubrum aminovorans</name>
    <dbReference type="NCBI Taxonomy" id="269069"/>
    <lineage>
        <taxon>Bacteria</taxon>
        <taxon>Pseudomonadati</taxon>
        <taxon>Pseudomonadota</taxon>
        <taxon>Alphaproteobacteria</taxon>
        <taxon>Hyphomicrobiales</taxon>
        <taxon>Methylobacteriaceae</taxon>
        <taxon>Methylorubrum</taxon>
    </lineage>
</organism>
<dbReference type="EMBL" id="BPRC01000012">
    <property type="protein sequence ID" value="GJE66184.1"/>
    <property type="molecule type" value="Genomic_DNA"/>
</dbReference>
<dbReference type="InterPro" id="IPR003661">
    <property type="entry name" value="HisK_dim/P_dom"/>
</dbReference>
<dbReference type="PROSITE" id="PS50109">
    <property type="entry name" value="HIS_KIN"/>
    <property type="match status" value="1"/>
</dbReference>
<dbReference type="SUPFAM" id="SSF52172">
    <property type="entry name" value="CheY-like"/>
    <property type="match status" value="1"/>
</dbReference>
<reference evidence="10" key="2">
    <citation type="submission" date="2021-08" db="EMBL/GenBank/DDBJ databases">
        <authorList>
            <person name="Tani A."/>
            <person name="Ola A."/>
            <person name="Ogura Y."/>
            <person name="Katsura K."/>
            <person name="Hayashi T."/>
        </authorList>
    </citation>
    <scope>NUCLEOTIDE SEQUENCE</scope>
    <source>
        <strain evidence="10">NBRC 15686</strain>
    </source>
</reference>
<dbReference type="Pfam" id="PF02518">
    <property type="entry name" value="HATPase_c"/>
    <property type="match status" value="1"/>
</dbReference>
<dbReference type="InterPro" id="IPR005467">
    <property type="entry name" value="His_kinase_dom"/>
</dbReference>
<dbReference type="SMART" id="SM00387">
    <property type="entry name" value="HATPase_c"/>
    <property type="match status" value="1"/>
</dbReference>
<keyword evidence="5" id="KW-0175">Coiled coil</keyword>
<dbReference type="Gene3D" id="1.10.287.130">
    <property type="match status" value="1"/>
</dbReference>
<dbReference type="InterPro" id="IPR001610">
    <property type="entry name" value="PAC"/>
</dbReference>
<sequence>MTDAEAEELRQHVAALEAEKARLREALEEQNRGHDIDPHAMPAATLAASRARLREALTIATVGGIYFDLDGQLLDANDAFLAMCGYSREDLNAGRLSWQVLTPPEWLDVSWRAFEDLKATGRTTPYEKQYFRKDGSRFWAMFGATLLEDGRGFEFVIDITDRKRAEADLAAREAELRLIADAMPALIAFIDRTFTYRFANAAYEAWIGRRPEHVVGHTIEELLGTAEFEARRPHIEQAMAGADVQFERSWPHPDGRPREAAIRYIPNLSPTGAVVGIYVFVQDITDRKQTEELLAQRAQQLEAQVAEQEKARDRIWNLSPVLKFVARHDGEIRSVNPSWTRSLGWSEEETIGRNVLDFVTPDGREQAASDLMLRAATPASGDIELTLLTKESGPRHVSWTVVPGDDLLFGFGRDITEQRFAEEALRQSQKLEAVGQLTGGVAHDFNNLLTIIRSSIDFLRRPELPEVRKARYLDAVSETVDRAAKLTGQLLAFARRQTLKPEVFDVGARLHAVADMLDTVTGARIRVVTEGLDTSCHVRADLSQFETALINMAVNARDAMEGEGTLTLRLACSVPMPPIRGHAGAPGPFAAISLSDTGSGITAERIGRIFEPFFTTKEVGRGTGLGLSQVFGFAKQSGGDVSVESVVGYGTTFTLYLPETAALQEAEEPGRQGDAPPIGAGQRILVVEDNVEVGRFATQILQDLGFETRWAANAEEALTALGSEPAAFEAVFSDVVMPGMGGIELAKRLRRTHPDLPVILTSGYSHVLAQEGAHGFPLVQKPYSAEQVSQALCKAIAPRPRAGRTG</sequence>
<keyword evidence="3 4" id="KW-0597">Phosphoprotein</keyword>
<feature type="domain" description="PAS" evidence="8">
    <location>
        <begin position="172"/>
        <end position="242"/>
    </location>
</feature>
<dbReference type="PROSITE" id="PS50112">
    <property type="entry name" value="PAS"/>
    <property type="match status" value="3"/>
</dbReference>
<dbReference type="NCBIfam" id="TIGR00229">
    <property type="entry name" value="sensory_box"/>
    <property type="match status" value="3"/>
</dbReference>
<dbReference type="RefSeq" id="WP_238225822.1">
    <property type="nucleotide sequence ID" value="NZ_BAAADH010000026.1"/>
</dbReference>
<name>A0ABQ4UGC8_9HYPH</name>
<dbReference type="PROSITE" id="PS50113">
    <property type="entry name" value="PAC"/>
    <property type="match status" value="2"/>
</dbReference>
<dbReference type="PANTHER" id="PTHR43065:SF49">
    <property type="entry name" value="HISTIDINE KINASE"/>
    <property type="match status" value="1"/>
</dbReference>
<dbReference type="InterPro" id="IPR036097">
    <property type="entry name" value="HisK_dim/P_sf"/>
</dbReference>
<comment type="caution">
    <text evidence="10">The sequence shown here is derived from an EMBL/GenBank/DDBJ whole genome shotgun (WGS) entry which is preliminary data.</text>
</comment>
<dbReference type="CDD" id="cd00082">
    <property type="entry name" value="HisKA"/>
    <property type="match status" value="1"/>
</dbReference>
<dbReference type="Pfam" id="PF08448">
    <property type="entry name" value="PAS_4"/>
    <property type="match status" value="2"/>
</dbReference>
<proteinExistence type="predicted"/>
<evidence type="ECO:0000256" key="5">
    <source>
        <dbReference type="SAM" id="Coils"/>
    </source>
</evidence>
<dbReference type="Pfam" id="PF00512">
    <property type="entry name" value="HisKA"/>
    <property type="match status" value="1"/>
</dbReference>
<gene>
    <name evidence="10" type="primary">rcsC_22</name>
    <name evidence="10" type="ORF">LNAOJCKE_3399</name>
</gene>
<evidence type="ECO:0000313" key="11">
    <source>
        <dbReference type="Proteomes" id="UP001055039"/>
    </source>
</evidence>
<feature type="domain" description="PAC" evidence="9">
    <location>
        <begin position="124"/>
        <end position="171"/>
    </location>
</feature>
<dbReference type="SMART" id="SM00091">
    <property type="entry name" value="PAS"/>
    <property type="match status" value="3"/>
</dbReference>
<dbReference type="Proteomes" id="UP001055039">
    <property type="component" value="Unassembled WGS sequence"/>
</dbReference>
<feature type="domain" description="PAS" evidence="8">
    <location>
        <begin position="49"/>
        <end position="91"/>
    </location>
</feature>
<dbReference type="SMART" id="SM00086">
    <property type="entry name" value="PAC"/>
    <property type="match status" value="3"/>
</dbReference>
<dbReference type="Gene3D" id="3.30.450.20">
    <property type="entry name" value="PAS domain"/>
    <property type="match status" value="3"/>
</dbReference>
<evidence type="ECO:0000259" key="8">
    <source>
        <dbReference type="PROSITE" id="PS50112"/>
    </source>
</evidence>
<dbReference type="InterPro" id="IPR004358">
    <property type="entry name" value="Sig_transdc_His_kin-like_C"/>
</dbReference>
<reference evidence="10" key="1">
    <citation type="journal article" date="2021" name="Front. Microbiol.">
        <title>Comprehensive Comparative Genomics and Phenotyping of Methylobacterium Species.</title>
        <authorList>
            <person name="Alessa O."/>
            <person name="Ogura Y."/>
            <person name="Fujitani Y."/>
            <person name="Takami H."/>
            <person name="Hayashi T."/>
            <person name="Sahin N."/>
            <person name="Tani A."/>
        </authorList>
    </citation>
    <scope>NUCLEOTIDE SEQUENCE</scope>
    <source>
        <strain evidence="10">NBRC 15686</strain>
    </source>
</reference>
<dbReference type="Gene3D" id="3.40.50.2300">
    <property type="match status" value="1"/>
</dbReference>
<dbReference type="InterPro" id="IPR035965">
    <property type="entry name" value="PAS-like_dom_sf"/>
</dbReference>
<feature type="coiled-coil region" evidence="5">
    <location>
        <begin position="6"/>
        <end position="33"/>
    </location>
</feature>
<dbReference type="SUPFAM" id="SSF55874">
    <property type="entry name" value="ATPase domain of HSP90 chaperone/DNA topoisomerase II/histidine kinase"/>
    <property type="match status" value="1"/>
</dbReference>
<dbReference type="Pfam" id="PF13426">
    <property type="entry name" value="PAS_9"/>
    <property type="match status" value="1"/>
</dbReference>
<dbReference type="InterPro" id="IPR001789">
    <property type="entry name" value="Sig_transdc_resp-reg_receiver"/>
</dbReference>
<dbReference type="InterPro" id="IPR000014">
    <property type="entry name" value="PAS"/>
</dbReference>
<dbReference type="InterPro" id="IPR003594">
    <property type="entry name" value="HATPase_dom"/>
</dbReference>
<keyword evidence="11" id="KW-1185">Reference proteome</keyword>
<comment type="catalytic activity">
    <reaction evidence="1">
        <text>ATP + protein L-histidine = ADP + protein N-phospho-L-histidine.</text>
        <dbReference type="EC" id="2.7.13.3"/>
    </reaction>
</comment>
<dbReference type="CDD" id="cd00130">
    <property type="entry name" value="PAS"/>
    <property type="match status" value="3"/>
</dbReference>
<evidence type="ECO:0000259" key="9">
    <source>
        <dbReference type="PROSITE" id="PS50113"/>
    </source>
</evidence>
<dbReference type="PROSITE" id="PS50110">
    <property type="entry name" value="RESPONSE_REGULATORY"/>
    <property type="match status" value="1"/>
</dbReference>
<dbReference type="InterPro" id="IPR036890">
    <property type="entry name" value="HATPase_C_sf"/>
</dbReference>